<dbReference type="Pfam" id="PF24491">
    <property type="entry name" value="DUF7586"/>
    <property type="match status" value="1"/>
</dbReference>
<organism evidence="3 4">
    <name type="scientific">Natronosporangium hydrolyticum</name>
    <dbReference type="NCBI Taxonomy" id="2811111"/>
    <lineage>
        <taxon>Bacteria</taxon>
        <taxon>Bacillati</taxon>
        <taxon>Actinomycetota</taxon>
        <taxon>Actinomycetes</taxon>
        <taxon>Micromonosporales</taxon>
        <taxon>Micromonosporaceae</taxon>
        <taxon>Natronosporangium</taxon>
    </lineage>
</organism>
<evidence type="ECO:0000313" key="3">
    <source>
        <dbReference type="EMBL" id="QSB17360.1"/>
    </source>
</evidence>
<dbReference type="EMBL" id="CP070499">
    <property type="protein sequence ID" value="QSB17360.1"/>
    <property type="molecule type" value="Genomic_DNA"/>
</dbReference>
<accession>A0A895YTC8</accession>
<protein>
    <submittedName>
        <fullName evidence="3">Beta-lactamase family protein</fullName>
    </submittedName>
</protein>
<keyword evidence="4" id="KW-1185">Reference proteome</keyword>
<reference evidence="3" key="1">
    <citation type="submission" date="2021-02" db="EMBL/GenBank/DDBJ databases">
        <title>Natrosporangium hydrolyticum gen. nov., sp. nov, a haloalkaliphilic actinobacterium from a soda solonchak soil.</title>
        <authorList>
            <person name="Sorokin D.Y."/>
            <person name="Khijniak T.V."/>
            <person name="Zakharycheva A.P."/>
            <person name="Boueva O.V."/>
            <person name="Ariskina E.V."/>
            <person name="Hahnke R.L."/>
            <person name="Bunk B."/>
            <person name="Sproer C."/>
            <person name="Schumann P."/>
            <person name="Evtushenko L.I."/>
            <person name="Kublanov I.V."/>
        </authorList>
    </citation>
    <scope>NUCLEOTIDE SEQUENCE</scope>
    <source>
        <strain evidence="3">DSM 106523</strain>
    </source>
</reference>
<evidence type="ECO:0000259" key="2">
    <source>
        <dbReference type="Pfam" id="PF24491"/>
    </source>
</evidence>
<dbReference type="PANTHER" id="PTHR46825:SF7">
    <property type="entry name" value="D-ALANYL-D-ALANINE CARBOXYPEPTIDASE"/>
    <property type="match status" value="1"/>
</dbReference>
<dbReference type="KEGG" id="nhy:JQS43_15725"/>
<dbReference type="InterPro" id="IPR001466">
    <property type="entry name" value="Beta-lactam-related"/>
</dbReference>
<proteinExistence type="predicted"/>
<dbReference type="Proteomes" id="UP000662857">
    <property type="component" value="Chromosome"/>
</dbReference>
<dbReference type="InterPro" id="IPR056008">
    <property type="entry name" value="DUF7586"/>
</dbReference>
<evidence type="ECO:0000313" key="4">
    <source>
        <dbReference type="Proteomes" id="UP000662857"/>
    </source>
</evidence>
<dbReference type="Gene3D" id="3.40.710.10">
    <property type="entry name" value="DD-peptidase/beta-lactamase superfamily"/>
    <property type="match status" value="1"/>
</dbReference>
<dbReference type="SUPFAM" id="SSF56601">
    <property type="entry name" value="beta-lactamase/transpeptidase-like"/>
    <property type="match status" value="1"/>
</dbReference>
<feature type="domain" description="DUF7586" evidence="2">
    <location>
        <begin position="347"/>
        <end position="436"/>
    </location>
</feature>
<dbReference type="InterPro" id="IPR012338">
    <property type="entry name" value="Beta-lactam/transpept-like"/>
</dbReference>
<dbReference type="PANTHER" id="PTHR46825">
    <property type="entry name" value="D-ALANYL-D-ALANINE-CARBOXYPEPTIDASE/ENDOPEPTIDASE AMPH"/>
    <property type="match status" value="1"/>
</dbReference>
<name>A0A895YTC8_9ACTN</name>
<gene>
    <name evidence="3" type="ORF">JQS43_15725</name>
</gene>
<feature type="domain" description="Beta-lactamase-related" evidence="1">
    <location>
        <begin position="9"/>
        <end position="306"/>
    </location>
</feature>
<evidence type="ECO:0000259" key="1">
    <source>
        <dbReference type="Pfam" id="PF00144"/>
    </source>
</evidence>
<dbReference type="AlphaFoldDB" id="A0A895YTC8"/>
<sequence length="442" mass="47805">MLDETVRVIRRLVAQAQSDGRVPTLAVGVARGGSLIHLRRVGAQPIEADTQFRIGSITKTMTATLVLQLHEQGQVALDDPLTRYVPELPVGAVTIRQLLGHAAGLQREPDGRWWERASGQDLSTLLATVGPAQLTRPPYHGHHYSNLAYGLLGAVLERVSGQTWWSLAEQRLLGPLGLHRTSYSPQEPFARGYVVHPWHGTLREEPRYDSGAMAPAGQLWSTLSDLARWADFLARPDPAVLAAASLDQMCVPVAIRDPHAWTAGHGLGLALWRHRERVYVGHAGSMPGYLAVVVVDRPTGTAVVAAADAYTVTGGGLSELAIGTLTTVLDREPPAPPPWRPAAHAPPPEIAELCGGWWWMGREFTLSWHGDADELVMSSVTVPGGATRFRPDSDGAGFDRWRGVAGPDDGEILRVLRDPDHGGVVGLEVATLRFHRAPTDHG</sequence>
<dbReference type="InterPro" id="IPR050491">
    <property type="entry name" value="AmpC-like"/>
</dbReference>
<dbReference type="Pfam" id="PF00144">
    <property type="entry name" value="Beta-lactamase"/>
    <property type="match status" value="1"/>
</dbReference>